<feature type="compositionally biased region" description="Basic and acidic residues" evidence="6">
    <location>
        <begin position="208"/>
        <end position="224"/>
    </location>
</feature>
<dbReference type="InterPro" id="IPR008991">
    <property type="entry name" value="Translation_prot_SH3-like_sf"/>
</dbReference>
<dbReference type="Gene3D" id="2.30.30.30">
    <property type="match status" value="1"/>
</dbReference>
<keyword evidence="3 5" id="KW-0687">Ribonucleoprotein</keyword>
<dbReference type="InterPro" id="IPR014722">
    <property type="entry name" value="Rib_uL2_dom2"/>
</dbReference>
<dbReference type="AlphaFoldDB" id="A0A1V9XS11"/>
<dbReference type="PANTHER" id="PTHR10715:SF0">
    <property type="entry name" value="LARGE RIBOSOMAL SUBUNIT PROTEIN EL6"/>
    <property type="match status" value="1"/>
</dbReference>
<dbReference type="CDD" id="cd13156">
    <property type="entry name" value="KOW_RPL6"/>
    <property type="match status" value="1"/>
</dbReference>
<reference evidence="7 8" key="1">
    <citation type="journal article" date="2017" name="Gigascience">
        <title>Draft genome of the honey bee ectoparasitic mite, Tropilaelaps mercedesae, is shaped by the parasitic life history.</title>
        <authorList>
            <person name="Dong X."/>
            <person name="Armstrong S.D."/>
            <person name="Xia D."/>
            <person name="Makepeace B.L."/>
            <person name="Darby A.C."/>
            <person name="Kadowaki T."/>
        </authorList>
    </citation>
    <scope>NUCLEOTIDE SEQUENCE [LARGE SCALE GENOMIC DNA]</scope>
    <source>
        <strain evidence="7">Wuxi-XJTLU</strain>
    </source>
</reference>
<keyword evidence="8" id="KW-1185">Reference proteome</keyword>
<evidence type="ECO:0000256" key="3">
    <source>
        <dbReference type="ARBA" id="ARBA00023274"/>
    </source>
</evidence>
<organism evidence="7 8">
    <name type="scientific">Tropilaelaps mercedesae</name>
    <dbReference type="NCBI Taxonomy" id="418985"/>
    <lineage>
        <taxon>Eukaryota</taxon>
        <taxon>Metazoa</taxon>
        <taxon>Ecdysozoa</taxon>
        <taxon>Arthropoda</taxon>
        <taxon>Chelicerata</taxon>
        <taxon>Arachnida</taxon>
        <taxon>Acari</taxon>
        <taxon>Parasitiformes</taxon>
        <taxon>Mesostigmata</taxon>
        <taxon>Gamasina</taxon>
        <taxon>Dermanyssoidea</taxon>
        <taxon>Laelapidae</taxon>
        <taxon>Tropilaelaps</taxon>
    </lineage>
</organism>
<dbReference type="FunFam" id="2.30.30.30:FF:000014">
    <property type="entry name" value="60S ribosomal protein L6"/>
    <property type="match status" value="1"/>
</dbReference>
<dbReference type="GO" id="GO:0003723">
    <property type="term" value="F:RNA binding"/>
    <property type="evidence" value="ECO:0007669"/>
    <property type="project" value="TreeGrafter"/>
</dbReference>
<evidence type="ECO:0000256" key="2">
    <source>
        <dbReference type="ARBA" id="ARBA00022980"/>
    </source>
</evidence>
<comment type="similarity">
    <text evidence="1 5">Belongs to the eukaryotic ribosomal protein eL6 family.</text>
</comment>
<comment type="subunit">
    <text evidence="4">Component of the large ribosomal subunit. May bind IPO9 with low affinity.</text>
</comment>
<dbReference type="FunCoup" id="A0A1V9XS11">
    <property type="interactions" value="1449"/>
</dbReference>
<feature type="region of interest" description="Disordered" evidence="6">
    <location>
        <begin position="192"/>
        <end position="224"/>
    </location>
</feature>
<dbReference type="GO" id="GO:0003735">
    <property type="term" value="F:structural constituent of ribosome"/>
    <property type="evidence" value="ECO:0007669"/>
    <property type="project" value="InterPro"/>
</dbReference>
<dbReference type="GO" id="GO:0000027">
    <property type="term" value="P:ribosomal large subunit assembly"/>
    <property type="evidence" value="ECO:0007669"/>
    <property type="project" value="TreeGrafter"/>
</dbReference>
<accession>A0A1V9XS11</accession>
<evidence type="ECO:0000313" key="7">
    <source>
        <dbReference type="EMBL" id="OQR76241.1"/>
    </source>
</evidence>
<dbReference type="EMBL" id="MNPL01005105">
    <property type="protein sequence ID" value="OQR76241.1"/>
    <property type="molecule type" value="Genomic_DNA"/>
</dbReference>
<dbReference type="InterPro" id="IPR049633">
    <property type="entry name" value="Ribosomal_eL6_CS"/>
</dbReference>
<dbReference type="InterPro" id="IPR000915">
    <property type="entry name" value="60S_ribosomal_eL6"/>
</dbReference>
<evidence type="ECO:0000256" key="5">
    <source>
        <dbReference type="RuleBase" id="RU000662"/>
    </source>
</evidence>
<proteinExistence type="inferred from homology"/>
<dbReference type="Proteomes" id="UP000192247">
    <property type="component" value="Unassembled WGS sequence"/>
</dbReference>
<sequence>MAGATKNSTAKAAIKVVKHKDLKNPLIARGIRKFSNAKVMKLTGSWKFVKDPIAVAAAAPPPKKPERKTIVKKVGGDKNGKERVILVKKPRKFYSTEDSLKPAKRSRKRVYRQARGSITPGTILILLAGRHRGRRVVFLKQLESGLLLVTGPYKYNSCPLRRIHQNFVIATSTKLDISSVKLSDQLKDQLFVKPKTPRSPGNTAKGGDLFEQKKADYTPSDERKKLQMDVDKQILAALSKHPEAEILKEYLKRPFALNSRMFPHALRF</sequence>
<dbReference type="InterPro" id="IPR041997">
    <property type="entry name" value="Ribosomal_eL6_KOW"/>
</dbReference>
<evidence type="ECO:0000256" key="1">
    <source>
        <dbReference type="ARBA" id="ARBA00010592"/>
    </source>
</evidence>
<dbReference type="Pfam" id="PF01159">
    <property type="entry name" value="Ribosomal_L6e"/>
    <property type="match status" value="1"/>
</dbReference>
<dbReference type="SUPFAM" id="SSF50104">
    <property type="entry name" value="Translation proteins SH3-like domain"/>
    <property type="match status" value="1"/>
</dbReference>
<comment type="caution">
    <text evidence="7">The sequence shown here is derived from an EMBL/GenBank/DDBJ whole genome shotgun (WGS) entry which is preliminary data.</text>
</comment>
<name>A0A1V9XS11_9ACAR</name>
<dbReference type="GO" id="GO:0022625">
    <property type="term" value="C:cytosolic large ribosomal subunit"/>
    <property type="evidence" value="ECO:0007669"/>
    <property type="project" value="TreeGrafter"/>
</dbReference>
<dbReference type="STRING" id="418985.A0A1V9XS11"/>
<evidence type="ECO:0000256" key="4">
    <source>
        <dbReference type="ARBA" id="ARBA00046388"/>
    </source>
</evidence>
<dbReference type="InParanoid" id="A0A1V9XS11"/>
<protein>
    <recommendedName>
        <fullName evidence="5">60S ribosomal protein L6</fullName>
    </recommendedName>
</protein>
<evidence type="ECO:0000313" key="8">
    <source>
        <dbReference type="Proteomes" id="UP000192247"/>
    </source>
</evidence>
<dbReference type="PROSITE" id="PS01170">
    <property type="entry name" value="RIBOSOMAL_L6E"/>
    <property type="match status" value="1"/>
</dbReference>
<evidence type="ECO:0000256" key="6">
    <source>
        <dbReference type="SAM" id="MobiDB-lite"/>
    </source>
</evidence>
<keyword evidence="2 5" id="KW-0689">Ribosomal protein</keyword>
<dbReference type="PANTHER" id="PTHR10715">
    <property type="entry name" value="60S RIBOSOMAL PROTEIN L6"/>
    <property type="match status" value="1"/>
</dbReference>
<dbReference type="OrthoDB" id="2436667at2759"/>
<gene>
    <name evidence="7" type="ORF">BIW11_03114</name>
</gene>
<dbReference type="GO" id="GO:0002181">
    <property type="term" value="P:cytoplasmic translation"/>
    <property type="evidence" value="ECO:0007669"/>
    <property type="project" value="TreeGrafter"/>
</dbReference>